<dbReference type="eggNOG" id="KOG1367">
    <property type="taxonomic scope" value="Eukaryota"/>
</dbReference>
<reference evidence="14 15" key="1">
    <citation type="journal article" date="2013" name="Proc. Natl. Acad. Sci. U.S.A.">
        <title>Fine-scale variation in meiotic recombination in Mimulus inferred from population shotgun sequencing.</title>
        <authorList>
            <person name="Hellsten U."/>
            <person name="Wright K.M."/>
            <person name="Jenkins J."/>
            <person name="Shu S."/>
            <person name="Yuan Y."/>
            <person name="Wessler S.R."/>
            <person name="Schmutz J."/>
            <person name="Willis J.H."/>
            <person name="Rokhsar D.S."/>
        </authorList>
    </citation>
    <scope>NUCLEOTIDE SEQUENCE [LARGE SCALE GENOMIC DNA]</scope>
    <source>
        <strain evidence="15">cv. DUN x IM62</strain>
    </source>
</reference>
<protein>
    <recommendedName>
        <fullName evidence="4 12">Phosphoglycerate kinase</fullName>
        <ecNumber evidence="4 12">2.7.2.3</ecNumber>
    </recommendedName>
</protein>
<dbReference type="HAMAP" id="MF_00145">
    <property type="entry name" value="Phosphoglyc_kinase"/>
    <property type="match status" value="1"/>
</dbReference>
<sequence>MATKKSVGSLKEADLKGKRVFVRVDLNVPLDDNFNITDDTRIRAAVPTIKYLIGNAAKVILSSHLGRPKGVTPKYSLKPLVPRLSELLGLEVKMANDCIGEEVEKLVAGLPEGGVILLENVRFYKEEEKNEPEFAKKLASLADLYVNDAFGTAHRAHASTEGVAKYLKPSVAGFLMQKLILLSYLKLLWIFSSSILEWVLFVSYLHELDYLVGAVSNPKKPFAAIVGGSKVSSKIGVIESLLEKVDVLLLGGGMIFTFYKAQGLAVGSSLVEEDKLDLATSLLEKAKAKGVSLLLPSDVVIADKFSPDANSKIVPASEIPDGWMGLDIGPDSIKTFSEALDTTKTIIWNGPMGVFEFEKFAAGTEAIAKKLAELGDKGVTTIIGGGDSVAAVEKVGLAEKMSHISTGGGASLELLEGKPLPGVLALNDA</sequence>
<evidence type="ECO:0000256" key="13">
    <source>
        <dbReference type="RuleBase" id="RU000696"/>
    </source>
</evidence>
<organism evidence="14 15">
    <name type="scientific">Erythranthe guttata</name>
    <name type="common">Yellow monkey flower</name>
    <name type="synonym">Mimulus guttatus</name>
    <dbReference type="NCBI Taxonomy" id="4155"/>
    <lineage>
        <taxon>Eukaryota</taxon>
        <taxon>Viridiplantae</taxon>
        <taxon>Streptophyta</taxon>
        <taxon>Embryophyta</taxon>
        <taxon>Tracheophyta</taxon>
        <taxon>Spermatophyta</taxon>
        <taxon>Magnoliopsida</taxon>
        <taxon>eudicotyledons</taxon>
        <taxon>Gunneridae</taxon>
        <taxon>Pentapetalae</taxon>
        <taxon>asterids</taxon>
        <taxon>lamiids</taxon>
        <taxon>Lamiales</taxon>
        <taxon>Phrymaceae</taxon>
        <taxon>Erythranthe</taxon>
    </lineage>
</organism>
<evidence type="ECO:0000256" key="4">
    <source>
        <dbReference type="ARBA" id="ARBA00013061"/>
    </source>
</evidence>
<evidence type="ECO:0000256" key="5">
    <source>
        <dbReference type="ARBA" id="ARBA00022679"/>
    </source>
</evidence>
<dbReference type="GO" id="GO:0006094">
    <property type="term" value="P:gluconeogenesis"/>
    <property type="evidence" value="ECO:0000318"/>
    <property type="project" value="GO_Central"/>
</dbReference>
<feature type="binding site" evidence="10">
    <location>
        <position position="41"/>
    </location>
    <ligand>
        <name>(2R)-3-phosphoglycerate</name>
        <dbReference type="ChEBI" id="CHEBI:58272"/>
    </ligand>
</feature>
<dbReference type="EC" id="2.7.2.3" evidence="4 12"/>
<evidence type="ECO:0000256" key="7">
    <source>
        <dbReference type="ARBA" id="ARBA00022777"/>
    </source>
</evidence>
<dbReference type="InterPro" id="IPR015911">
    <property type="entry name" value="Phosphoglycerate_kinase_CS"/>
</dbReference>
<dbReference type="Pfam" id="PF00162">
    <property type="entry name" value="PGK"/>
    <property type="match status" value="2"/>
</dbReference>
<dbReference type="GO" id="GO:0005524">
    <property type="term" value="F:ATP binding"/>
    <property type="evidence" value="ECO:0000318"/>
    <property type="project" value="GO_Central"/>
</dbReference>
<comment type="cofactor">
    <cofactor evidence="2">
        <name>Mg(2+)</name>
        <dbReference type="ChEBI" id="CHEBI:18420"/>
    </cofactor>
</comment>
<feature type="binding site" evidence="11">
    <location>
        <begin position="385"/>
        <end position="388"/>
    </location>
    <ligand>
        <name>ATP</name>
        <dbReference type="ChEBI" id="CHEBI:30616"/>
    </ligand>
</feature>
<proteinExistence type="inferred from homology"/>
<keyword evidence="9" id="KW-0460">Magnesium</keyword>
<evidence type="ECO:0000256" key="1">
    <source>
        <dbReference type="ARBA" id="ARBA00000642"/>
    </source>
</evidence>
<comment type="similarity">
    <text evidence="3 12">Belongs to the phosphoglycerate kinase family.</text>
</comment>
<keyword evidence="8 11" id="KW-0067">ATP-binding</keyword>
<dbReference type="PROSITE" id="PS00111">
    <property type="entry name" value="PGLYCERATE_KINASE"/>
    <property type="match status" value="1"/>
</dbReference>
<evidence type="ECO:0000256" key="3">
    <source>
        <dbReference type="ARBA" id="ARBA00008982"/>
    </source>
</evidence>
<evidence type="ECO:0000256" key="11">
    <source>
        <dbReference type="PIRSR" id="PIRSR000724-2"/>
    </source>
</evidence>
<evidence type="ECO:0000256" key="2">
    <source>
        <dbReference type="ARBA" id="ARBA00001946"/>
    </source>
</evidence>
<evidence type="ECO:0000313" key="15">
    <source>
        <dbReference type="Proteomes" id="UP000030748"/>
    </source>
</evidence>
<feature type="binding site" evidence="10">
    <location>
        <position position="155"/>
    </location>
    <ligand>
        <name>(2R)-3-phosphoglycerate</name>
        <dbReference type="ChEBI" id="CHEBI:58272"/>
    </ligand>
</feature>
<dbReference type="GO" id="GO:0043531">
    <property type="term" value="F:ADP binding"/>
    <property type="evidence" value="ECO:0000318"/>
    <property type="project" value="GO_Central"/>
</dbReference>
<feature type="binding site" evidence="11">
    <location>
        <position position="234"/>
    </location>
    <ligand>
        <name>ATP</name>
        <dbReference type="ChEBI" id="CHEBI:30616"/>
    </ligand>
</feature>
<dbReference type="PIRSF" id="PIRSF000724">
    <property type="entry name" value="Pgk"/>
    <property type="match status" value="1"/>
</dbReference>
<dbReference type="CDD" id="cd00318">
    <property type="entry name" value="Phosphoglycerate_kinase"/>
    <property type="match status" value="1"/>
</dbReference>
<evidence type="ECO:0000256" key="9">
    <source>
        <dbReference type="ARBA" id="ARBA00022842"/>
    </source>
</evidence>
<keyword evidence="6" id="KW-0547">Nucleotide-binding</keyword>
<dbReference type="InterPro" id="IPR015824">
    <property type="entry name" value="Phosphoglycerate_kinase_N"/>
</dbReference>
<name>A0A022R0N2_ERYGU</name>
<keyword evidence="15" id="KW-1185">Reference proteome</keyword>
<dbReference type="GO" id="GO:0006096">
    <property type="term" value="P:glycolytic process"/>
    <property type="evidence" value="ECO:0000318"/>
    <property type="project" value="GO_Central"/>
</dbReference>
<dbReference type="FunFam" id="3.40.50.1260:FF:000006">
    <property type="entry name" value="Phosphoglycerate kinase"/>
    <property type="match status" value="1"/>
</dbReference>
<dbReference type="FunFam" id="3.40.50.1260:FF:000007">
    <property type="entry name" value="Phosphoglycerate kinase"/>
    <property type="match status" value="1"/>
</dbReference>
<dbReference type="PRINTS" id="PR00477">
    <property type="entry name" value="PHGLYCKINASE"/>
</dbReference>
<evidence type="ECO:0000256" key="6">
    <source>
        <dbReference type="ARBA" id="ARBA00022741"/>
    </source>
</evidence>
<dbReference type="Gene3D" id="3.40.50.1260">
    <property type="entry name" value="Phosphoglycerate kinase, N-terminal domain"/>
    <property type="match status" value="2"/>
</dbReference>
<dbReference type="PANTHER" id="PTHR11406:SF27">
    <property type="entry name" value="PHOSPHOGLYCERATE KINASE 3, CYTOSOLIC"/>
    <property type="match status" value="1"/>
</dbReference>
<comment type="subunit">
    <text evidence="13">Monomer.</text>
</comment>
<dbReference type="SUPFAM" id="SSF53748">
    <property type="entry name" value="Phosphoglycerate kinase"/>
    <property type="match status" value="2"/>
</dbReference>
<evidence type="ECO:0000256" key="8">
    <source>
        <dbReference type="ARBA" id="ARBA00022840"/>
    </source>
</evidence>
<evidence type="ECO:0000256" key="10">
    <source>
        <dbReference type="PIRSR" id="PIRSR000724-1"/>
    </source>
</evidence>
<feature type="binding site" evidence="11">
    <location>
        <position position="356"/>
    </location>
    <ligand>
        <name>ATP</name>
        <dbReference type="ChEBI" id="CHEBI:30616"/>
    </ligand>
</feature>
<dbReference type="EMBL" id="KI630752">
    <property type="protein sequence ID" value="EYU33791.1"/>
    <property type="molecule type" value="Genomic_DNA"/>
</dbReference>
<dbReference type="InterPro" id="IPR036043">
    <property type="entry name" value="Phosphoglycerate_kinase_sf"/>
</dbReference>
<dbReference type="AlphaFoldDB" id="A0A022R0N2"/>
<dbReference type="InterPro" id="IPR001576">
    <property type="entry name" value="Phosphoglycerate_kinase"/>
</dbReference>
<keyword evidence="5 12" id="KW-0808">Transferase</keyword>
<evidence type="ECO:0000256" key="12">
    <source>
        <dbReference type="RuleBase" id="RU000532"/>
    </source>
</evidence>
<evidence type="ECO:0000313" key="14">
    <source>
        <dbReference type="EMBL" id="EYU33791.1"/>
    </source>
</evidence>
<dbReference type="PANTHER" id="PTHR11406">
    <property type="entry name" value="PHOSPHOGLYCERATE KINASE"/>
    <property type="match status" value="1"/>
</dbReference>
<dbReference type="GO" id="GO:0004618">
    <property type="term" value="F:phosphoglycerate kinase activity"/>
    <property type="evidence" value="ECO:0000318"/>
    <property type="project" value="GO_Central"/>
</dbReference>
<feature type="binding site" evidence="10">
    <location>
        <begin position="25"/>
        <end position="27"/>
    </location>
    <ligand>
        <name>substrate</name>
    </ligand>
</feature>
<dbReference type="STRING" id="4155.A0A022R0N2"/>
<feature type="binding site" evidence="10">
    <location>
        <begin position="64"/>
        <end position="67"/>
    </location>
    <ligand>
        <name>substrate</name>
    </ligand>
</feature>
<accession>A0A022R0N2</accession>
<comment type="catalytic activity">
    <reaction evidence="1 12">
        <text>(2R)-3-phosphoglycerate + ATP = (2R)-3-phospho-glyceroyl phosphate + ADP</text>
        <dbReference type="Rhea" id="RHEA:14801"/>
        <dbReference type="ChEBI" id="CHEBI:30616"/>
        <dbReference type="ChEBI" id="CHEBI:57604"/>
        <dbReference type="ChEBI" id="CHEBI:58272"/>
        <dbReference type="ChEBI" id="CHEBI:456216"/>
        <dbReference type="EC" id="2.7.2.3"/>
    </reaction>
</comment>
<feature type="binding site" evidence="10">
    <location>
        <position position="122"/>
    </location>
    <ligand>
        <name>(2R)-3-phosphoglycerate</name>
        <dbReference type="ChEBI" id="CHEBI:58272"/>
    </ligand>
</feature>
<dbReference type="GO" id="GO:0005829">
    <property type="term" value="C:cytosol"/>
    <property type="evidence" value="ECO:0000318"/>
    <property type="project" value="GO_Central"/>
</dbReference>
<gene>
    <name evidence="14" type="ORF">MIMGU_mgv1a006853mg</name>
</gene>
<dbReference type="Proteomes" id="UP000030748">
    <property type="component" value="Unassembled WGS sequence"/>
</dbReference>
<keyword evidence="7 12" id="KW-0418">Kinase</keyword>